<dbReference type="AlphaFoldDB" id="A0AAV4PT98"/>
<proteinExistence type="predicted"/>
<keyword evidence="2" id="KW-1185">Reference proteome</keyword>
<accession>A0AAV4PT98</accession>
<sequence>MSYKIKTFWRLIQDSRHFEIPINCVQRLQTLQDDDHRFLCRSALPLTEDQIKNDYRDIQKQPRMVDACFGYPGASRWPMNTHRGQ</sequence>
<evidence type="ECO:0000313" key="2">
    <source>
        <dbReference type="Proteomes" id="UP001054945"/>
    </source>
</evidence>
<comment type="caution">
    <text evidence="1">The sequence shown here is derived from an EMBL/GenBank/DDBJ whole genome shotgun (WGS) entry which is preliminary data.</text>
</comment>
<evidence type="ECO:0000313" key="1">
    <source>
        <dbReference type="EMBL" id="GIX99934.1"/>
    </source>
</evidence>
<reference evidence="1 2" key="1">
    <citation type="submission" date="2021-06" db="EMBL/GenBank/DDBJ databases">
        <title>Caerostris extrusa draft genome.</title>
        <authorList>
            <person name="Kono N."/>
            <person name="Arakawa K."/>
        </authorList>
    </citation>
    <scope>NUCLEOTIDE SEQUENCE [LARGE SCALE GENOMIC DNA]</scope>
</reference>
<organism evidence="1 2">
    <name type="scientific">Caerostris extrusa</name>
    <name type="common">Bark spider</name>
    <name type="synonym">Caerostris bankana</name>
    <dbReference type="NCBI Taxonomy" id="172846"/>
    <lineage>
        <taxon>Eukaryota</taxon>
        <taxon>Metazoa</taxon>
        <taxon>Ecdysozoa</taxon>
        <taxon>Arthropoda</taxon>
        <taxon>Chelicerata</taxon>
        <taxon>Arachnida</taxon>
        <taxon>Araneae</taxon>
        <taxon>Araneomorphae</taxon>
        <taxon>Entelegynae</taxon>
        <taxon>Araneoidea</taxon>
        <taxon>Araneidae</taxon>
        <taxon>Caerostris</taxon>
    </lineage>
</organism>
<protein>
    <submittedName>
        <fullName evidence="1">Uncharacterized protein</fullName>
    </submittedName>
</protein>
<dbReference type="Proteomes" id="UP001054945">
    <property type="component" value="Unassembled WGS sequence"/>
</dbReference>
<name>A0AAV4PT98_CAEEX</name>
<dbReference type="EMBL" id="BPLR01005117">
    <property type="protein sequence ID" value="GIX99934.1"/>
    <property type="molecule type" value="Genomic_DNA"/>
</dbReference>
<gene>
    <name evidence="1" type="ORF">CEXT_617581</name>
</gene>